<feature type="region of interest" description="Disordered" evidence="7">
    <location>
        <begin position="356"/>
        <end position="384"/>
    </location>
</feature>
<comment type="subcellular location">
    <subcellularLocation>
        <location evidence="6">Cytoplasmic vesicle</location>
        <location evidence="6">Autophagosome</location>
    </subcellularLocation>
    <subcellularLocation>
        <location evidence="6">Cytoplasm</location>
        <location evidence="6">Cytosol</location>
    </subcellularLocation>
    <subcellularLocation>
        <location evidence="6">Mitochondrion</location>
    </subcellularLocation>
</comment>
<dbReference type="InterPro" id="IPR035897">
    <property type="entry name" value="Toll_tir_struct_dom_sf"/>
</dbReference>
<dbReference type="Gene3D" id="1.25.40.780">
    <property type="match status" value="1"/>
</dbReference>
<dbReference type="PANTHER" id="PTHR47230:SF1">
    <property type="entry name" value="TIR DOMAIN-CONTAINING ADAPTER MOLECULE 1"/>
    <property type="match status" value="1"/>
</dbReference>
<keyword evidence="2" id="KW-0597">Phosphoprotein</keyword>
<keyword evidence="5 6" id="KW-0395">Inflammatory response</keyword>
<dbReference type="RefSeq" id="XP_015276078.1">
    <property type="nucleotide sequence ID" value="XM_015420592.1"/>
</dbReference>
<dbReference type="InterPro" id="IPR025735">
    <property type="entry name" value="RHIM"/>
</dbReference>
<keyword evidence="6" id="KW-0053">Apoptosis</keyword>
<feature type="compositionally biased region" description="Low complexity" evidence="7">
    <location>
        <begin position="365"/>
        <end position="383"/>
    </location>
</feature>
<dbReference type="RefSeq" id="XP_015276079.1">
    <property type="nucleotide sequence ID" value="XM_015420593.1"/>
</dbReference>
<comment type="subunit">
    <text evidence="6">Homodimer. Found in a multi-helicase-TICAM1 complex at least composed of DHX36, DDX1, DDX21 and TICAM1.</text>
</comment>
<dbReference type="GeneID" id="107118289"/>
<keyword evidence="6" id="KW-0968">Cytoplasmic vesicle</keyword>
<accession>A0ABM1KQU2</accession>
<gene>
    <name evidence="10 11" type="primary">TICAM1</name>
</gene>
<evidence type="ECO:0000259" key="8">
    <source>
        <dbReference type="PROSITE" id="PS50104"/>
    </source>
</evidence>
<feature type="region of interest" description="Disordered" evidence="7">
    <location>
        <begin position="238"/>
        <end position="308"/>
    </location>
</feature>
<dbReference type="SUPFAM" id="SSF52200">
    <property type="entry name" value="Toll/Interleukin receptor TIR domain"/>
    <property type="match status" value="1"/>
</dbReference>
<dbReference type="Proteomes" id="UP000694871">
    <property type="component" value="Unplaced"/>
</dbReference>
<keyword evidence="6" id="KW-0496">Mitochondrion</keyword>
<keyword evidence="1 6" id="KW-0963">Cytoplasm</keyword>
<keyword evidence="4 6" id="KW-0391">Immunity</keyword>
<feature type="compositionally biased region" description="Low complexity" evidence="7">
    <location>
        <begin position="251"/>
        <end position="263"/>
    </location>
</feature>
<comment type="function">
    <text evidence="6">Involved in innate immunity against invading pathogens. Adapter used by TLR3, TLR4 (through TICAM2) and TLR5 to mediate NF-kappa-B and interferon-regulatory factor (IRF) activation, and to induce apoptosis. Ligand binding to these receptors results in TRIF recruitment through its TIR domain. Distinct protein-interaction motifs allow recruitment of the effector proteins TBK1, TRAF6 and RIPK1, which in turn, lead to the activation of transcription factors IRF3 and IRF7, NF-kappa-B and FADD respectively. Phosphorylation by TBK1 on the pLxIS motif leads to recruitment and subsequent activation of the transcription factor IRF3 to induce expression of type I interferon and exert a potent immunity against invading pathogens. Component of a multi-helicase-TICAM1 complex that acts as a cytoplasmic sensor of viral double-stranded RNA (dsRNA) and plays a role in the activation of a cascade of antiviral responses including the induction of pro-inflammatory cytokines.</text>
</comment>
<dbReference type="InterPro" id="IPR040886">
    <property type="entry name" value="TRIF_N"/>
</dbReference>
<evidence type="ECO:0000256" key="3">
    <source>
        <dbReference type="ARBA" id="ARBA00022588"/>
    </source>
</evidence>
<dbReference type="InterPro" id="IPR000157">
    <property type="entry name" value="TIR_dom"/>
</dbReference>
<evidence type="ECO:0000256" key="6">
    <source>
        <dbReference type="PIRNR" id="PIRNR037744"/>
    </source>
</evidence>
<dbReference type="Pfam" id="PF17798">
    <property type="entry name" value="TRIF-NTD"/>
    <property type="match status" value="1"/>
</dbReference>
<name>A0ABM1KQU2_GEKJA</name>
<evidence type="ECO:0000256" key="1">
    <source>
        <dbReference type="ARBA" id="ARBA00022490"/>
    </source>
</evidence>
<comment type="domain">
    <text evidence="6">The N-terminal region is essential for activation of the IFNB promoter activity.</text>
</comment>
<reference evidence="10 11" key="1">
    <citation type="submission" date="2025-05" db="UniProtKB">
        <authorList>
            <consortium name="RefSeq"/>
        </authorList>
    </citation>
    <scope>IDENTIFICATION</scope>
</reference>
<evidence type="ECO:0000313" key="10">
    <source>
        <dbReference type="RefSeq" id="XP_015276078.1"/>
    </source>
</evidence>
<feature type="compositionally biased region" description="Low complexity" evidence="7">
    <location>
        <begin position="277"/>
        <end position="288"/>
    </location>
</feature>
<protein>
    <recommendedName>
        <fullName evidence="6">TIR domain-containing adapter molecule 1</fullName>
        <shortName evidence="6">TICAM-1</shortName>
    </recommendedName>
</protein>
<dbReference type="InterPro" id="IPR046946">
    <property type="entry name" value="TCAM1/2"/>
</dbReference>
<evidence type="ECO:0000256" key="5">
    <source>
        <dbReference type="ARBA" id="ARBA00023198"/>
    </source>
</evidence>
<sequence length="684" mass="73993">MAEHLKARPSFECISGLLAGIPEDKLVLLKHKLNCVRQDTRSCKLLQAMILLTLRREAEAREILDTLGDDVAAAHICRSHWGSTQVSAVHPPTQEAQVAQAVAQIYSLLVELKLCGPQARDEAYRAAIKAFCSNNGVQSAKLDALLAEARDKCGLGFAAEVASGGFNTLKTGSEKLPRSVPVPINRSLGALAKPLRSTGTPASFVSHFEISDSPTVPYLSRVSHRCGAPEASKLCEIAPGSSAQPGEGGTSLVSPSVSRSESPGVQEQPKSHSTDDLQGSCLGSLGSSHNDDVLSLEESVRSPVECTEPPNIMPAAALQDLKEDIPPNLRTACPLLADPATEGCIQTSVEYSCSPCQSTGPKDTSSSTDVPPVAASSSSSTDSTGDEDQFFMFVVVHANEDESIACRVRERLENMGVSNGATFCEDFLVPGHNQLACFQDALDNSAFTLLLLTENFKSHLCTFQTNMALMNSFTRIVKANSVIPFIPKESPLKKGEMPGVLAGLVSLDENSRVFERRAKNTFRLSEFQTKKLTWSMNQQIRRQERLREQQQDYWQMQQRLLALSLQPGYPAQVPFPPTQMGLPGLPQVPPSHVPPPFFLPTSSMPGMFQPPPGPGQATHFQPFSVPLPTPMPQGPQPHLVIQHAQMVQIGDYNRMQVERTNAALGVADEKVDESQGTEAEARQA</sequence>
<evidence type="ECO:0000256" key="2">
    <source>
        <dbReference type="ARBA" id="ARBA00022553"/>
    </source>
</evidence>
<evidence type="ECO:0000313" key="9">
    <source>
        <dbReference type="Proteomes" id="UP000694871"/>
    </source>
</evidence>
<proteinExistence type="predicted"/>
<keyword evidence="9" id="KW-1185">Reference proteome</keyword>
<dbReference type="PANTHER" id="PTHR47230">
    <property type="entry name" value="TIR DOMAIN-CONTAINING ADAPTER MOLECULE 1"/>
    <property type="match status" value="1"/>
</dbReference>
<organism evidence="9 11">
    <name type="scientific">Gekko japonicus</name>
    <name type="common">Schlegel's Japanese gecko</name>
    <dbReference type="NCBI Taxonomy" id="146911"/>
    <lineage>
        <taxon>Eukaryota</taxon>
        <taxon>Metazoa</taxon>
        <taxon>Chordata</taxon>
        <taxon>Craniata</taxon>
        <taxon>Vertebrata</taxon>
        <taxon>Euteleostomi</taxon>
        <taxon>Lepidosauria</taxon>
        <taxon>Squamata</taxon>
        <taxon>Bifurcata</taxon>
        <taxon>Gekkota</taxon>
        <taxon>Gekkonidae</taxon>
        <taxon>Gekkoninae</taxon>
        <taxon>Gekko</taxon>
    </lineage>
</organism>
<evidence type="ECO:0000256" key="4">
    <source>
        <dbReference type="ARBA" id="ARBA00022859"/>
    </source>
</evidence>
<feature type="domain" description="TIR" evidence="8">
    <location>
        <begin position="389"/>
        <end position="525"/>
    </location>
</feature>
<evidence type="ECO:0000256" key="7">
    <source>
        <dbReference type="SAM" id="MobiDB-lite"/>
    </source>
</evidence>
<dbReference type="Gene3D" id="3.40.50.10140">
    <property type="entry name" value="Toll/interleukin-1 receptor homology (TIR) domain"/>
    <property type="match status" value="1"/>
</dbReference>
<dbReference type="PROSITE" id="PS50104">
    <property type="entry name" value="TIR"/>
    <property type="match status" value="1"/>
</dbReference>
<evidence type="ECO:0000313" key="11">
    <source>
        <dbReference type="RefSeq" id="XP_015276079.1"/>
    </source>
</evidence>
<dbReference type="Pfam" id="PF12721">
    <property type="entry name" value="RHIM"/>
    <property type="match status" value="1"/>
</dbReference>
<keyword evidence="3 6" id="KW-0399">Innate immunity</keyword>